<evidence type="ECO:0000313" key="2">
    <source>
        <dbReference type="Proteomes" id="UP001500928"/>
    </source>
</evidence>
<keyword evidence="2" id="KW-1185">Reference proteome</keyword>
<accession>A0ABP9AIV8</accession>
<dbReference type="Gene3D" id="2.40.110.10">
    <property type="entry name" value="Butyryl-CoA Dehydrogenase, subunit A, domain 2"/>
    <property type="match status" value="1"/>
</dbReference>
<dbReference type="SUPFAM" id="SSF56645">
    <property type="entry name" value="Acyl-CoA dehydrogenase NM domain-like"/>
    <property type="match status" value="1"/>
</dbReference>
<dbReference type="InterPro" id="IPR009100">
    <property type="entry name" value="AcylCoA_DH/oxidase_NM_dom_sf"/>
</dbReference>
<protein>
    <submittedName>
        <fullName evidence="1">Acyl-CoA dehydrogenase family protein</fullName>
    </submittedName>
</protein>
<proteinExistence type="predicted"/>
<organism evidence="1 2">
    <name type="scientific">Actinomycetospora chlora</name>
    <dbReference type="NCBI Taxonomy" id="663608"/>
    <lineage>
        <taxon>Bacteria</taxon>
        <taxon>Bacillati</taxon>
        <taxon>Actinomycetota</taxon>
        <taxon>Actinomycetes</taxon>
        <taxon>Pseudonocardiales</taxon>
        <taxon>Pseudonocardiaceae</taxon>
        <taxon>Actinomycetospora</taxon>
    </lineage>
</organism>
<comment type="caution">
    <text evidence="1">The sequence shown here is derived from an EMBL/GenBank/DDBJ whole genome shotgun (WGS) entry which is preliminary data.</text>
</comment>
<dbReference type="RefSeq" id="WP_345412064.1">
    <property type="nucleotide sequence ID" value="NZ_BAABHO010000007.1"/>
</dbReference>
<dbReference type="SUPFAM" id="SSF47203">
    <property type="entry name" value="Acyl-CoA dehydrogenase C-terminal domain-like"/>
    <property type="match status" value="1"/>
</dbReference>
<dbReference type="Gene3D" id="1.10.540.10">
    <property type="entry name" value="Acyl-CoA dehydrogenase/oxidase, N-terminal domain"/>
    <property type="match status" value="1"/>
</dbReference>
<evidence type="ECO:0000313" key="1">
    <source>
        <dbReference type="EMBL" id="GAA4781224.1"/>
    </source>
</evidence>
<dbReference type="InterPro" id="IPR036250">
    <property type="entry name" value="AcylCo_DH-like_C"/>
</dbReference>
<dbReference type="InterPro" id="IPR037069">
    <property type="entry name" value="AcylCoA_DH/ox_N_sf"/>
</dbReference>
<gene>
    <name evidence="1" type="ORF">GCM10023200_13160</name>
</gene>
<dbReference type="InterPro" id="IPR046373">
    <property type="entry name" value="Acyl-CoA_Oxase/DH_mid-dom_sf"/>
</dbReference>
<sequence length="343" mass="35846">MTDVVDRALLDRVAERAPALDRGDDDVRPALRELGAAGLLDLGTGPDRAGELPAVVTLVEELAARCLATAFAVWAHRMVIDYYAHAGLGGVDVEALVRAERCGSTGLAPALRELAGFDVVPLEARRDGAGLRVSGPVSWASNLVPGTLLAVPVRLPDEGERARAVVVVDVDDPGVTVHPFPRLLAMNATASSSLALEDVAVGPGRVLSEDLPSFVGACRPRMVLVQTALCLGLARRAVDEGRSRLRGVAASLSPRATQVADAVADARRLLHGIAARPSGTAPRELAALRQDAARLAGDATRLEAALVGGAGYVADSPTARRLREAAFLPVQAPTEPLLEVLRR</sequence>
<reference evidence="2" key="1">
    <citation type="journal article" date="2019" name="Int. J. Syst. Evol. Microbiol.">
        <title>The Global Catalogue of Microorganisms (GCM) 10K type strain sequencing project: providing services to taxonomists for standard genome sequencing and annotation.</title>
        <authorList>
            <consortium name="The Broad Institute Genomics Platform"/>
            <consortium name="The Broad Institute Genome Sequencing Center for Infectious Disease"/>
            <person name="Wu L."/>
            <person name="Ma J."/>
        </authorList>
    </citation>
    <scope>NUCLEOTIDE SEQUENCE [LARGE SCALE GENOMIC DNA]</scope>
    <source>
        <strain evidence="2">JCM 17979</strain>
    </source>
</reference>
<name>A0ABP9AIV8_9PSEU</name>
<dbReference type="EMBL" id="BAABHO010000007">
    <property type="protein sequence ID" value="GAA4781224.1"/>
    <property type="molecule type" value="Genomic_DNA"/>
</dbReference>
<dbReference type="Proteomes" id="UP001500928">
    <property type="component" value="Unassembled WGS sequence"/>
</dbReference>